<dbReference type="GO" id="GO:0003700">
    <property type="term" value="F:DNA-binding transcription factor activity"/>
    <property type="evidence" value="ECO:0007669"/>
    <property type="project" value="InterPro"/>
</dbReference>
<dbReference type="OrthoDB" id="5295174at2"/>
<dbReference type="Gene3D" id="1.25.40.10">
    <property type="entry name" value="Tetratricopeptide repeat domain"/>
    <property type="match status" value="2"/>
</dbReference>
<dbReference type="InterPro" id="IPR011990">
    <property type="entry name" value="TPR-like_helical_dom_sf"/>
</dbReference>
<keyword evidence="2" id="KW-0472">Membrane</keyword>
<dbReference type="Gene3D" id="1.10.10.60">
    <property type="entry name" value="Homeodomain-like"/>
    <property type="match status" value="2"/>
</dbReference>
<sequence length="587" mass="69118">MKKIYFITLLLISKNLYSQQKQFSDFYELKKNYEYLPENDSRAFQFLNKAISLSKKEKNNYQLVQAYKDAVFYTPSSKDKLKYADSTILSALSTKDSDLISDAFLGKGIIYYFNYKKYKSALDQYLKAYQYSENTKDEYLKNEILYHLGVVKSYLGYYDSALEHFQKANQFFYNGIQEKAHPNIIFNNKKGYYNTLHRIIVCQRNLKNYKTLNSLINTGLSQTQNNPDYTQEYGYFLKEKGIEAFRNKKFTSAISSLQESQRPLLKIKDFSWATVNYFYIGKSYLANNNPTKAILYFKKVDSVFQKHNFILPELRENYELLIFHYKDQKDTDKELYYTKQLLKADRIINKDFAYLSSTIHKEFDTKILQDKLNNTNSLGAWIVGILSSVAITLMLLLVMKEKNERKTRINYKILEDKILNSIYTLAQDKIKIEIPEHHGETEKCPLNENLVENLLCKLKSFEDKCGYIENGLTINKLAHKLRTNSTYLSQVINDHKGMNFNRYLGELRINYITNKLYTDKVYLNYKIETLAEKCGIASRTNFSNLFREINGMRPTEFIKKRQEYITKNTDDSKKNFPILSSTKKIIL</sequence>
<gene>
    <name evidence="4" type="ORF">SAMN05444409_0734</name>
</gene>
<feature type="transmembrane region" description="Helical" evidence="2">
    <location>
        <begin position="378"/>
        <end position="398"/>
    </location>
</feature>
<dbReference type="PANTHER" id="PTHR43280">
    <property type="entry name" value="ARAC-FAMILY TRANSCRIPTIONAL REGULATOR"/>
    <property type="match status" value="1"/>
</dbReference>
<name>A0A1N6EMW3_9FLAO</name>
<dbReference type="PROSITE" id="PS01124">
    <property type="entry name" value="HTH_ARAC_FAMILY_2"/>
    <property type="match status" value="1"/>
</dbReference>
<evidence type="ECO:0000313" key="5">
    <source>
        <dbReference type="Proteomes" id="UP000185207"/>
    </source>
</evidence>
<dbReference type="Proteomes" id="UP000185207">
    <property type="component" value="Unassembled WGS sequence"/>
</dbReference>
<dbReference type="PANTHER" id="PTHR43280:SF29">
    <property type="entry name" value="ARAC-FAMILY TRANSCRIPTIONAL REGULATOR"/>
    <property type="match status" value="1"/>
</dbReference>
<evidence type="ECO:0000256" key="1">
    <source>
        <dbReference type="ARBA" id="ARBA00023125"/>
    </source>
</evidence>
<keyword evidence="5" id="KW-1185">Reference proteome</keyword>
<evidence type="ECO:0000259" key="3">
    <source>
        <dbReference type="PROSITE" id="PS01124"/>
    </source>
</evidence>
<organism evidence="4 5">
    <name type="scientific">Epilithonimonas zeae</name>
    <dbReference type="NCBI Taxonomy" id="1416779"/>
    <lineage>
        <taxon>Bacteria</taxon>
        <taxon>Pseudomonadati</taxon>
        <taxon>Bacteroidota</taxon>
        <taxon>Flavobacteriia</taxon>
        <taxon>Flavobacteriales</taxon>
        <taxon>Weeksellaceae</taxon>
        <taxon>Chryseobacterium group</taxon>
        <taxon>Epilithonimonas</taxon>
    </lineage>
</organism>
<dbReference type="SUPFAM" id="SSF48452">
    <property type="entry name" value="TPR-like"/>
    <property type="match status" value="1"/>
</dbReference>
<evidence type="ECO:0000313" key="4">
    <source>
        <dbReference type="EMBL" id="SIN84281.1"/>
    </source>
</evidence>
<reference evidence="5" key="1">
    <citation type="submission" date="2016-11" db="EMBL/GenBank/DDBJ databases">
        <authorList>
            <person name="Varghese N."/>
            <person name="Submissions S."/>
        </authorList>
    </citation>
    <scope>NUCLEOTIDE SEQUENCE [LARGE SCALE GENOMIC DNA]</scope>
    <source>
        <strain evidence="5">DSM 27623</strain>
    </source>
</reference>
<dbReference type="AlphaFoldDB" id="A0A1N6EMW3"/>
<dbReference type="Pfam" id="PF12833">
    <property type="entry name" value="HTH_18"/>
    <property type="match status" value="1"/>
</dbReference>
<dbReference type="RefSeq" id="WP_074233526.1">
    <property type="nucleotide sequence ID" value="NZ_FSRK01000001.1"/>
</dbReference>
<evidence type="ECO:0000256" key="2">
    <source>
        <dbReference type="SAM" id="Phobius"/>
    </source>
</evidence>
<proteinExistence type="predicted"/>
<dbReference type="GO" id="GO:0043565">
    <property type="term" value="F:sequence-specific DNA binding"/>
    <property type="evidence" value="ECO:0007669"/>
    <property type="project" value="InterPro"/>
</dbReference>
<keyword evidence="1 4" id="KW-0238">DNA-binding</keyword>
<accession>A0A1N6EMW3</accession>
<feature type="domain" description="HTH araC/xylS-type" evidence="3">
    <location>
        <begin position="468"/>
        <end position="560"/>
    </location>
</feature>
<dbReference type="EMBL" id="FSRK01000001">
    <property type="protein sequence ID" value="SIN84281.1"/>
    <property type="molecule type" value="Genomic_DNA"/>
</dbReference>
<protein>
    <submittedName>
        <fullName evidence="4">AraC-type DNA-binding protein</fullName>
    </submittedName>
</protein>
<keyword evidence="2" id="KW-0812">Transmembrane</keyword>
<dbReference type="SMART" id="SM00342">
    <property type="entry name" value="HTH_ARAC"/>
    <property type="match status" value="1"/>
</dbReference>
<dbReference type="InterPro" id="IPR018060">
    <property type="entry name" value="HTH_AraC"/>
</dbReference>
<dbReference type="STRING" id="1416779.SAMN05444409_0734"/>
<keyword evidence="2" id="KW-1133">Transmembrane helix</keyword>